<evidence type="ECO:0000313" key="7">
    <source>
        <dbReference type="Proteomes" id="UP001595851"/>
    </source>
</evidence>
<gene>
    <name evidence="6" type="ORF">ACFOY2_40145</name>
</gene>
<evidence type="ECO:0000256" key="2">
    <source>
        <dbReference type="ARBA" id="ARBA00023125"/>
    </source>
</evidence>
<evidence type="ECO:0000256" key="1">
    <source>
        <dbReference type="ARBA" id="ARBA00023015"/>
    </source>
</evidence>
<dbReference type="SUPFAM" id="SSF46785">
    <property type="entry name" value="Winged helix' DNA-binding domain"/>
    <property type="match status" value="1"/>
</dbReference>
<evidence type="ECO:0000313" key="6">
    <source>
        <dbReference type="EMBL" id="MFC4013495.1"/>
    </source>
</evidence>
<evidence type="ECO:0000259" key="5">
    <source>
        <dbReference type="SMART" id="SM00418"/>
    </source>
</evidence>
<proteinExistence type="predicted"/>
<sequence length="187" mass="19856">MEDRLAALERRMDRLEEQQTRAPAPGRQATASSSLELVRHFRERAAEGHPPGETAGTVAYAGAAFLGGHEYVWAGEHPVAELMATDWTAAAGSLESMGSPPRLALLAALVGGPRSRAELQEALGGESSTGHLYHHLRELQRAGLITQRRRGSYEVVARAVIPLLAILAAALDVSPGTLADEPGQEPA</sequence>
<dbReference type="CDD" id="cd00090">
    <property type="entry name" value="HTH_ARSR"/>
    <property type="match status" value="1"/>
</dbReference>
<evidence type="ECO:0000256" key="3">
    <source>
        <dbReference type="ARBA" id="ARBA00023163"/>
    </source>
</evidence>
<dbReference type="InterPro" id="IPR051011">
    <property type="entry name" value="Metal_resp_trans_reg"/>
</dbReference>
<feature type="region of interest" description="Disordered" evidence="4">
    <location>
        <begin position="1"/>
        <end position="33"/>
    </location>
</feature>
<protein>
    <submittedName>
        <fullName evidence="6">ArsR/SmtB family transcription factor</fullName>
    </submittedName>
</protein>
<dbReference type="InterPro" id="IPR036390">
    <property type="entry name" value="WH_DNA-bd_sf"/>
</dbReference>
<dbReference type="PANTHER" id="PTHR43132:SF2">
    <property type="entry name" value="ARSENICAL RESISTANCE OPERON REPRESSOR ARSR-RELATED"/>
    <property type="match status" value="1"/>
</dbReference>
<reference evidence="7" key="1">
    <citation type="journal article" date="2019" name="Int. J. Syst. Evol. Microbiol.">
        <title>The Global Catalogue of Microorganisms (GCM) 10K type strain sequencing project: providing services to taxonomists for standard genome sequencing and annotation.</title>
        <authorList>
            <consortium name="The Broad Institute Genomics Platform"/>
            <consortium name="The Broad Institute Genome Sequencing Center for Infectious Disease"/>
            <person name="Wu L."/>
            <person name="Ma J."/>
        </authorList>
    </citation>
    <scope>NUCLEOTIDE SEQUENCE [LARGE SCALE GENOMIC DNA]</scope>
    <source>
        <strain evidence="7">TBRC 1276</strain>
    </source>
</reference>
<dbReference type="EMBL" id="JBHSBI010000028">
    <property type="protein sequence ID" value="MFC4013495.1"/>
    <property type="molecule type" value="Genomic_DNA"/>
</dbReference>
<comment type="caution">
    <text evidence="6">The sequence shown here is derived from an EMBL/GenBank/DDBJ whole genome shotgun (WGS) entry which is preliminary data.</text>
</comment>
<dbReference type="InterPro" id="IPR001845">
    <property type="entry name" value="HTH_ArsR_DNA-bd_dom"/>
</dbReference>
<dbReference type="InterPro" id="IPR011991">
    <property type="entry name" value="ArsR-like_HTH"/>
</dbReference>
<dbReference type="Pfam" id="PF12840">
    <property type="entry name" value="HTH_20"/>
    <property type="match status" value="1"/>
</dbReference>
<keyword evidence="2" id="KW-0238">DNA-binding</keyword>
<keyword evidence="3" id="KW-0804">Transcription</keyword>
<feature type="domain" description="HTH arsR-type" evidence="5">
    <location>
        <begin position="92"/>
        <end position="172"/>
    </location>
</feature>
<feature type="compositionally biased region" description="Basic and acidic residues" evidence="4">
    <location>
        <begin position="1"/>
        <end position="19"/>
    </location>
</feature>
<dbReference type="InterPro" id="IPR036388">
    <property type="entry name" value="WH-like_DNA-bd_sf"/>
</dbReference>
<evidence type="ECO:0000256" key="4">
    <source>
        <dbReference type="SAM" id="MobiDB-lite"/>
    </source>
</evidence>
<keyword evidence="7" id="KW-1185">Reference proteome</keyword>
<name>A0ABV8GKR3_9ACTN</name>
<organism evidence="6 7">
    <name type="scientific">Nonomuraea purpurea</name>
    <dbReference type="NCBI Taxonomy" id="1849276"/>
    <lineage>
        <taxon>Bacteria</taxon>
        <taxon>Bacillati</taxon>
        <taxon>Actinomycetota</taxon>
        <taxon>Actinomycetes</taxon>
        <taxon>Streptosporangiales</taxon>
        <taxon>Streptosporangiaceae</taxon>
        <taxon>Nonomuraea</taxon>
    </lineage>
</organism>
<dbReference type="SMART" id="SM00418">
    <property type="entry name" value="HTH_ARSR"/>
    <property type="match status" value="1"/>
</dbReference>
<dbReference type="RefSeq" id="WP_379533355.1">
    <property type="nucleotide sequence ID" value="NZ_JBHSBI010000028.1"/>
</dbReference>
<accession>A0ABV8GKR3</accession>
<dbReference type="Proteomes" id="UP001595851">
    <property type="component" value="Unassembled WGS sequence"/>
</dbReference>
<keyword evidence="1" id="KW-0805">Transcription regulation</keyword>
<dbReference type="PANTHER" id="PTHR43132">
    <property type="entry name" value="ARSENICAL RESISTANCE OPERON REPRESSOR ARSR-RELATED"/>
    <property type="match status" value="1"/>
</dbReference>
<dbReference type="Gene3D" id="1.10.10.10">
    <property type="entry name" value="Winged helix-like DNA-binding domain superfamily/Winged helix DNA-binding domain"/>
    <property type="match status" value="1"/>
</dbReference>